<protein>
    <submittedName>
        <fullName evidence="2">Uncharacterized protein</fullName>
    </submittedName>
</protein>
<organism evidence="2 3">
    <name type="scientific">Clostridium rhizosphaerae</name>
    <dbReference type="NCBI Taxonomy" id="2803861"/>
    <lineage>
        <taxon>Bacteria</taxon>
        <taxon>Bacillati</taxon>
        <taxon>Bacillota</taxon>
        <taxon>Clostridia</taxon>
        <taxon>Eubacteriales</taxon>
        <taxon>Clostridiaceae</taxon>
        <taxon>Clostridium</taxon>
    </lineage>
</organism>
<proteinExistence type="predicted"/>
<sequence length="158" mass="19067">MKNNDFFNFKFLNKYYVKNKEKEIKRLEDLKLKLLEDIEEEKLKQQKNEISLEKLTYENSQLNSQYNNLLNIAVNRGLISNIENTNFNIKEWDNLYIYKKSGKYFLKDKNNIDYGSLEKDITELLDDIFKRGFNCSIVVIRATNKIVKIQIRFFKKEE</sequence>
<accession>A0ABS1TGM4</accession>
<reference evidence="2 3" key="1">
    <citation type="submission" date="2021-01" db="EMBL/GenBank/DDBJ databases">
        <title>Genome public.</title>
        <authorList>
            <person name="Liu C."/>
            <person name="Sun Q."/>
        </authorList>
    </citation>
    <scope>NUCLEOTIDE SEQUENCE [LARGE SCALE GENOMIC DNA]</scope>
    <source>
        <strain evidence="2 3">YIM B02515</strain>
    </source>
</reference>
<dbReference type="Proteomes" id="UP000632377">
    <property type="component" value="Unassembled WGS sequence"/>
</dbReference>
<gene>
    <name evidence="2" type="ORF">JK636_21950</name>
</gene>
<feature type="coiled-coil region" evidence="1">
    <location>
        <begin position="17"/>
        <end position="72"/>
    </location>
</feature>
<name>A0ABS1TGM4_9CLOT</name>
<comment type="caution">
    <text evidence="2">The sequence shown here is derived from an EMBL/GenBank/DDBJ whole genome shotgun (WGS) entry which is preliminary data.</text>
</comment>
<keyword evidence="3" id="KW-1185">Reference proteome</keyword>
<evidence type="ECO:0000256" key="1">
    <source>
        <dbReference type="SAM" id="Coils"/>
    </source>
</evidence>
<dbReference type="RefSeq" id="WP_202751102.1">
    <property type="nucleotide sequence ID" value="NZ_JAESWC010000018.1"/>
</dbReference>
<dbReference type="EMBL" id="JAESWC010000018">
    <property type="protein sequence ID" value="MBL4938381.1"/>
    <property type="molecule type" value="Genomic_DNA"/>
</dbReference>
<keyword evidence="1" id="KW-0175">Coiled coil</keyword>
<evidence type="ECO:0000313" key="2">
    <source>
        <dbReference type="EMBL" id="MBL4938381.1"/>
    </source>
</evidence>
<evidence type="ECO:0000313" key="3">
    <source>
        <dbReference type="Proteomes" id="UP000632377"/>
    </source>
</evidence>